<proteinExistence type="inferred from homology"/>
<dbReference type="PRINTS" id="PR00113">
    <property type="entry name" value="ALKPHPHTASE"/>
</dbReference>
<feature type="binding site" evidence="9">
    <location>
        <position position="214"/>
    </location>
    <ligand>
        <name>Mg(2+)</name>
        <dbReference type="ChEBI" id="CHEBI:18420"/>
    </ligand>
</feature>
<evidence type="ECO:0000256" key="13">
    <source>
        <dbReference type="SAM" id="Phobius"/>
    </source>
</evidence>
<dbReference type="InterPro" id="IPR001952">
    <property type="entry name" value="Alkaline_phosphatase"/>
</dbReference>
<sequence>MTLKGNYSENIKLVNSLVAGQPSGTDSSPNPSQSPDQQPILRLSEGYIPCPSELEKNESFSLGSFKTKKTLFLSLLSALFTLSLVFTARHINKNFKATSDISSKEPINVILMISDGFGPASQTMARQFKQKIFNLPVSWKSPLDDILVGSSRTQSSSSLITDSAAGATAFSCGIKSYNGAIAVDDIKRPCGTLLEAAKLKGMKTGLVATSRITHATPGSFSSHVVNRDMEDLIAEYQIGNYSLGRVVDLMLGGGKCHFLPSTVQGSCRADTRDLLLEAKQNGFSLINSLSDIKQTSNSEQQLPLLGLFSSSHMNYEIDRDTSNEPSLSEMSEKALELLSKSSKASGKGFFLMIEGSRIDMAAHSNDPSAHVRDILEYWESIDVVRKFIDKNPNTLLISVSDHETGGVSVARQLGTEYPEYLWKPHVINRVKRSNEFISGKLLNFIPSNNTQDDPAIQKQNFVKNIVLDSWMGVEDYTTSEFESLLYTNKSEVLRQSLSDIVSKRAQVGWATHGHSAVDVNLYAYGHNSHKLHGNVENTDIGSFISSVLNLNLNDVTKKLSRDRVEQKTAFKAGEWLGKRDLDAKEHNPFS</sequence>
<evidence type="ECO:0000313" key="14">
    <source>
        <dbReference type="EMBL" id="PVU99722.1"/>
    </source>
</evidence>
<keyword evidence="15" id="KW-1185">Reference proteome</keyword>
<evidence type="ECO:0000256" key="4">
    <source>
        <dbReference type="ARBA" id="ARBA00022723"/>
    </source>
</evidence>
<dbReference type="PROSITE" id="PS00123">
    <property type="entry name" value="ALKALINE_PHOSPHATASE"/>
    <property type="match status" value="1"/>
</dbReference>
<dbReference type="OrthoDB" id="7392499at2759"/>
<feature type="binding site" evidence="9">
    <location>
        <position position="354"/>
    </location>
    <ligand>
        <name>Mg(2+)</name>
        <dbReference type="ChEBI" id="CHEBI:18420"/>
    </ligand>
</feature>
<keyword evidence="13" id="KW-1133">Transmembrane helix</keyword>
<feature type="region of interest" description="Disordered" evidence="12">
    <location>
        <begin position="19"/>
        <end position="39"/>
    </location>
</feature>
<dbReference type="InterPro" id="IPR018299">
    <property type="entry name" value="Alkaline_phosphatase_AS"/>
</dbReference>
<evidence type="ECO:0000256" key="6">
    <source>
        <dbReference type="ARBA" id="ARBA00022833"/>
    </source>
</evidence>
<evidence type="ECO:0000256" key="10">
    <source>
        <dbReference type="RuleBase" id="RU003946"/>
    </source>
</evidence>
<feature type="binding site" evidence="9">
    <location>
        <position position="514"/>
    </location>
    <ligand>
        <name>Zn(2+)</name>
        <dbReference type="ChEBI" id="CHEBI:29105"/>
        <label>2</label>
    </ligand>
</feature>
<keyword evidence="13" id="KW-0812">Transmembrane</keyword>
<dbReference type="PANTHER" id="PTHR11596">
    <property type="entry name" value="ALKALINE PHOSPHATASE"/>
    <property type="match status" value="1"/>
</dbReference>
<evidence type="ECO:0000256" key="11">
    <source>
        <dbReference type="RuleBase" id="RU003947"/>
    </source>
</evidence>
<comment type="catalytic activity">
    <reaction evidence="11">
        <text>a phosphate monoester + H2O = an alcohol + phosphate</text>
        <dbReference type="Rhea" id="RHEA:15017"/>
        <dbReference type="ChEBI" id="CHEBI:15377"/>
        <dbReference type="ChEBI" id="CHEBI:30879"/>
        <dbReference type="ChEBI" id="CHEBI:43474"/>
        <dbReference type="ChEBI" id="CHEBI:67140"/>
        <dbReference type="EC" id="3.1.3.1"/>
    </reaction>
</comment>
<comment type="caution">
    <text evidence="14">The sequence shown here is derived from an EMBL/GenBank/DDBJ whole genome shotgun (WGS) entry which is preliminary data.</text>
</comment>
<dbReference type="SUPFAM" id="SSF53649">
    <property type="entry name" value="Alkaline phosphatase-like"/>
    <property type="match status" value="1"/>
</dbReference>
<accession>A0A2T9Z566</accession>
<evidence type="ECO:0000256" key="7">
    <source>
        <dbReference type="ARBA" id="ARBA00022842"/>
    </source>
</evidence>
<gene>
    <name evidence="14" type="ORF">BB559_000444</name>
</gene>
<dbReference type="SMART" id="SM00098">
    <property type="entry name" value="alkPPc"/>
    <property type="match status" value="1"/>
</dbReference>
<evidence type="ECO:0000256" key="2">
    <source>
        <dbReference type="ARBA" id="ARBA00012647"/>
    </source>
</evidence>
<keyword evidence="7 9" id="KW-0460">Magnesium</keyword>
<feature type="binding site" evidence="9">
    <location>
        <position position="115"/>
    </location>
    <ligand>
        <name>Mg(2+)</name>
        <dbReference type="ChEBI" id="CHEBI:18420"/>
    </ligand>
</feature>
<comment type="similarity">
    <text evidence="1 10">Belongs to the alkaline phosphatase family.</text>
</comment>
<dbReference type="Gene3D" id="1.10.60.40">
    <property type="match status" value="1"/>
</dbReference>
<feature type="binding site" evidence="9">
    <location>
        <position position="363"/>
    </location>
    <ligand>
        <name>Zn(2+)</name>
        <dbReference type="ChEBI" id="CHEBI:29105"/>
        <label>2</label>
    </ligand>
</feature>
<feature type="transmembrane region" description="Helical" evidence="13">
    <location>
        <begin position="70"/>
        <end position="88"/>
    </location>
</feature>
<dbReference type="GO" id="GO:0046872">
    <property type="term" value="F:metal ion binding"/>
    <property type="evidence" value="ECO:0007669"/>
    <property type="project" value="UniProtKB-KW"/>
</dbReference>
<dbReference type="Proteomes" id="UP000245699">
    <property type="component" value="Unassembled WGS sequence"/>
</dbReference>
<evidence type="ECO:0000256" key="1">
    <source>
        <dbReference type="ARBA" id="ARBA00005984"/>
    </source>
</evidence>
<feature type="compositionally biased region" description="Low complexity" evidence="12">
    <location>
        <begin position="26"/>
        <end position="39"/>
    </location>
</feature>
<dbReference type="InterPro" id="IPR017850">
    <property type="entry name" value="Alkaline_phosphatase_core_sf"/>
</dbReference>
<keyword evidence="4 9" id="KW-0479">Metal-binding</keyword>
<keyword evidence="6 9" id="KW-0862">Zinc</keyword>
<dbReference type="EC" id="3.1.3.1" evidence="2 11"/>
<evidence type="ECO:0000256" key="5">
    <source>
        <dbReference type="ARBA" id="ARBA00022801"/>
    </source>
</evidence>
<evidence type="ECO:0000256" key="3">
    <source>
        <dbReference type="ARBA" id="ARBA00022553"/>
    </source>
</evidence>
<evidence type="ECO:0000256" key="8">
    <source>
        <dbReference type="PIRSR" id="PIRSR601952-1"/>
    </source>
</evidence>
<comment type="cofactor">
    <cofactor evidence="9">
        <name>Zn(2+)</name>
        <dbReference type="ChEBI" id="CHEBI:29105"/>
    </cofactor>
    <text evidence="9">Binds 2 Zn(2+) ions.</text>
</comment>
<evidence type="ECO:0000313" key="15">
    <source>
        <dbReference type="Proteomes" id="UP000245699"/>
    </source>
</evidence>
<evidence type="ECO:0000256" key="9">
    <source>
        <dbReference type="PIRSR" id="PIRSR601952-2"/>
    </source>
</evidence>
<feature type="active site" description="Phosphoserine intermediate" evidence="8">
    <location>
        <position position="163"/>
    </location>
</feature>
<dbReference type="CDD" id="cd16012">
    <property type="entry name" value="ALP"/>
    <property type="match status" value="1"/>
</dbReference>
<reference evidence="14 15" key="1">
    <citation type="journal article" date="2018" name="MBio">
        <title>Comparative Genomics Reveals the Core Gene Toolbox for the Fungus-Insect Symbiosis.</title>
        <authorList>
            <person name="Wang Y."/>
            <person name="Stata M."/>
            <person name="Wang W."/>
            <person name="Stajich J.E."/>
            <person name="White M.M."/>
            <person name="Moncalvo J.M."/>
        </authorList>
    </citation>
    <scope>NUCLEOTIDE SEQUENCE [LARGE SCALE GENOMIC DNA]</scope>
    <source>
        <strain evidence="14 15">AUS-77-4</strain>
    </source>
</reference>
<evidence type="ECO:0000256" key="12">
    <source>
        <dbReference type="SAM" id="MobiDB-lite"/>
    </source>
</evidence>
<feature type="binding site" evidence="9">
    <location>
        <position position="216"/>
    </location>
    <ligand>
        <name>Mg(2+)</name>
        <dbReference type="ChEBI" id="CHEBI:18420"/>
    </ligand>
</feature>
<name>A0A2T9Z566_9FUNG</name>
<keyword evidence="13" id="KW-0472">Membrane</keyword>
<feature type="binding site" evidence="9">
    <location>
        <position position="401"/>
    </location>
    <ligand>
        <name>Zn(2+)</name>
        <dbReference type="ChEBI" id="CHEBI:29105"/>
        <label>2</label>
    </ligand>
</feature>
<dbReference type="STRING" id="61424.A0A2T9Z566"/>
<dbReference type="GO" id="GO:0000329">
    <property type="term" value="C:fungal-type vacuole membrane"/>
    <property type="evidence" value="ECO:0007669"/>
    <property type="project" value="TreeGrafter"/>
</dbReference>
<dbReference type="Pfam" id="PF00245">
    <property type="entry name" value="Alk_phosphatase"/>
    <property type="match status" value="1"/>
</dbReference>
<feature type="binding site" evidence="9">
    <location>
        <position position="402"/>
    </location>
    <ligand>
        <name>Zn(2+)</name>
        <dbReference type="ChEBI" id="CHEBI:29105"/>
        <label>2</label>
    </ligand>
</feature>
<feature type="binding site" evidence="9">
    <location>
        <position position="359"/>
    </location>
    <ligand>
        <name>Zn(2+)</name>
        <dbReference type="ChEBI" id="CHEBI:29105"/>
        <label>2</label>
    </ligand>
</feature>
<organism evidence="14 15">
    <name type="scientific">Furculomyces boomerangus</name>
    <dbReference type="NCBI Taxonomy" id="61424"/>
    <lineage>
        <taxon>Eukaryota</taxon>
        <taxon>Fungi</taxon>
        <taxon>Fungi incertae sedis</taxon>
        <taxon>Zoopagomycota</taxon>
        <taxon>Kickxellomycotina</taxon>
        <taxon>Harpellomycetes</taxon>
        <taxon>Harpellales</taxon>
        <taxon>Harpellaceae</taxon>
        <taxon>Furculomyces</taxon>
    </lineage>
</organism>
<comment type="cofactor">
    <cofactor evidence="9">
        <name>Mg(2+)</name>
        <dbReference type="ChEBI" id="CHEBI:18420"/>
    </cofactor>
    <text evidence="9">Binds 1 Mg(2+) ion.</text>
</comment>
<protein>
    <recommendedName>
        <fullName evidence="2 11">Alkaline phosphatase</fullName>
        <ecNumber evidence="2 11">3.1.3.1</ecNumber>
    </recommendedName>
</protein>
<dbReference type="EMBL" id="MBFT01000022">
    <property type="protein sequence ID" value="PVU99722.1"/>
    <property type="molecule type" value="Genomic_DNA"/>
</dbReference>
<dbReference type="AlphaFoldDB" id="A0A2T9Z566"/>
<keyword evidence="5 11" id="KW-0378">Hydrolase</keyword>
<dbReference type="GO" id="GO:0004035">
    <property type="term" value="F:alkaline phosphatase activity"/>
    <property type="evidence" value="ECO:0007669"/>
    <property type="project" value="UniProtKB-EC"/>
</dbReference>
<keyword evidence="3" id="KW-0597">Phosphoprotein</keyword>
<feature type="binding site" evidence="9">
    <location>
        <position position="115"/>
    </location>
    <ligand>
        <name>Zn(2+)</name>
        <dbReference type="ChEBI" id="CHEBI:29105"/>
        <label>2</label>
    </ligand>
</feature>
<dbReference type="PANTHER" id="PTHR11596:SF5">
    <property type="entry name" value="ALKALINE PHOSPHATASE"/>
    <property type="match status" value="1"/>
</dbReference>
<dbReference type="Gene3D" id="3.40.720.10">
    <property type="entry name" value="Alkaline Phosphatase, subunit A"/>
    <property type="match status" value="1"/>
</dbReference>